<protein>
    <submittedName>
        <fullName evidence="1">Uncharacterized protein</fullName>
    </submittedName>
</protein>
<reference evidence="1 2" key="2">
    <citation type="journal article" date="2024" name="Int. J. Syst. Evol. Microbiol.">
        <title>Promethearchaeum syntrophicum gen. nov., sp. nov., an anaerobic, obligately syntrophic archaeon, the first isolate of the lineage 'Asgard' archaea, and proposal of the new archaeal phylum Promethearchaeota phyl. nov. and kingdom Promethearchaeati regn. nov.</title>
        <authorList>
            <person name="Imachi H."/>
            <person name="Nobu M.K."/>
            <person name="Kato S."/>
            <person name="Takaki Y."/>
            <person name="Miyazaki M."/>
            <person name="Miyata M."/>
            <person name="Ogawara M."/>
            <person name="Saito Y."/>
            <person name="Sakai S."/>
            <person name="Tahara Y.O."/>
            <person name="Takano Y."/>
            <person name="Tasumi E."/>
            <person name="Uematsu K."/>
            <person name="Yoshimura T."/>
            <person name="Itoh T."/>
            <person name="Ohkuma M."/>
            <person name="Takai K."/>
        </authorList>
    </citation>
    <scope>NUCLEOTIDE SEQUENCE [LARGE SCALE GENOMIC DNA]</scope>
    <source>
        <strain evidence="1 2">MK-D1</strain>
    </source>
</reference>
<accession>A0AC61ZTW0</accession>
<evidence type="ECO:0000313" key="1">
    <source>
        <dbReference type="EMBL" id="XDF89247.1"/>
    </source>
</evidence>
<gene>
    <name evidence="1" type="ORF">DSAG12_04030</name>
</gene>
<proteinExistence type="predicted"/>
<sequence>MTAILAPSWAARKAIAFPIPRELPVIKRTLFLRELIQLSSL</sequence>
<dbReference type="Proteomes" id="UP000321408">
    <property type="component" value="Chromosome"/>
</dbReference>
<organism evidence="1 2">
    <name type="scientific">Promethearchaeum syntrophicum</name>
    <dbReference type="NCBI Taxonomy" id="2594042"/>
    <lineage>
        <taxon>Archaea</taxon>
        <taxon>Promethearchaeati</taxon>
        <taxon>Promethearchaeota</taxon>
        <taxon>Promethearchaeia</taxon>
        <taxon>Promethearchaeales</taxon>
        <taxon>Promethearchaeaceae</taxon>
        <taxon>Promethearchaeum</taxon>
    </lineage>
</organism>
<dbReference type="EMBL" id="CP042905">
    <property type="protein sequence ID" value="XDF89247.1"/>
    <property type="molecule type" value="Genomic_DNA"/>
</dbReference>
<reference evidence="1 2" key="1">
    <citation type="journal article" date="2020" name="Nature">
        <title>Isolation of an archaeon at the prokaryote-eukaryote interface.</title>
        <authorList>
            <person name="Imachi H."/>
            <person name="Nobu M.K."/>
            <person name="Nakahara N."/>
            <person name="Morono Y."/>
            <person name="Ogawara M."/>
            <person name="Takaki Y."/>
            <person name="Takano Y."/>
            <person name="Uematsu K."/>
            <person name="Ikuta T."/>
            <person name="Ito M."/>
            <person name="Matsui Y."/>
            <person name="Miyazaki M."/>
            <person name="Murata K."/>
            <person name="Saito Y."/>
            <person name="Sakai S."/>
            <person name="Song C."/>
            <person name="Tasumi E."/>
            <person name="Yamanaka Y."/>
            <person name="Yamaguchi T."/>
            <person name="Kamagata Y."/>
            <person name="Tamaki H."/>
            <person name="Takai K."/>
        </authorList>
    </citation>
    <scope>NUCLEOTIDE SEQUENCE [LARGE SCALE GENOMIC DNA]</scope>
    <source>
        <strain evidence="1 2">MK-D1</strain>
    </source>
</reference>
<name>A0AC61ZTW0_9ARCH</name>
<evidence type="ECO:0000313" key="2">
    <source>
        <dbReference type="Proteomes" id="UP000321408"/>
    </source>
</evidence>
<keyword evidence="2" id="KW-1185">Reference proteome</keyword>